<name>A0A3R7W0K2_9STRA</name>
<dbReference type="PANTHER" id="PTHR13090">
    <property type="entry name" value="ARGININE-HYDROXYLASE NDUFAF5, MITOCHONDRIAL"/>
    <property type="match status" value="1"/>
</dbReference>
<keyword evidence="2" id="KW-0808">Transferase</keyword>
<dbReference type="GO" id="GO:0032981">
    <property type="term" value="P:mitochondrial respiratory chain complex I assembly"/>
    <property type="evidence" value="ECO:0007669"/>
    <property type="project" value="TreeGrafter"/>
</dbReference>
<sequence length="75" mass="8811">MQPLVTRRSFSTIPIFNRGTKRQQRNNIALLDNSNEYEYLQDEVARRLVDRLEDIEREFPLALDLGCGSGHLYRT</sequence>
<dbReference type="GO" id="GO:0005739">
    <property type="term" value="C:mitochondrion"/>
    <property type="evidence" value="ECO:0007669"/>
    <property type="project" value="TreeGrafter"/>
</dbReference>
<evidence type="ECO:0000313" key="3">
    <source>
        <dbReference type="EMBL" id="RQM11497.1"/>
    </source>
</evidence>
<evidence type="ECO:0000256" key="1">
    <source>
        <dbReference type="ARBA" id="ARBA00022603"/>
    </source>
</evidence>
<dbReference type="Proteomes" id="UP000286097">
    <property type="component" value="Unassembled WGS sequence"/>
</dbReference>
<gene>
    <name evidence="3" type="ORF">DD237_008074</name>
</gene>
<protein>
    <recommendedName>
        <fullName evidence="5">Methyltransferase domain-containing protein</fullName>
    </recommendedName>
</protein>
<evidence type="ECO:0008006" key="5">
    <source>
        <dbReference type="Google" id="ProtNLM"/>
    </source>
</evidence>
<reference evidence="3 4" key="1">
    <citation type="submission" date="2018-06" db="EMBL/GenBank/DDBJ databases">
        <title>Comparative genomics of downy mildews reveals potential adaptations to biotrophy.</title>
        <authorList>
            <person name="Fletcher K."/>
            <person name="Klosterman S.J."/>
            <person name="Derevnina L."/>
            <person name="Martin F."/>
            <person name="Koike S."/>
            <person name="Reyes Chin-Wo S."/>
            <person name="Mou B."/>
            <person name="Michelmore R."/>
        </authorList>
    </citation>
    <scope>NUCLEOTIDE SEQUENCE [LARGE SCALE GENOMIC DNA]</scope>
    <source>
        <strain evidence="3 4">R13</strain>
    </source>
</reference>
<proteinExistence type="predicted"/>
<dbReference type="VEuPathDB" id="FungiDB:DD237_008074"/>
<keyword evidence="1" id="KW-0489">Methyltransferase</keyword>
<dbReference type="InterPro" id="IPR050602">
    <property type="entry name" value="Malonyl-ACP_OMT"/>
</dbReference>
<dbReference type="SUPFAM" id="SSF53335">
    <property type="entry name" value="S-adenosyl-L-methionine-dependent methyltransferases"/>
    <property type="match status" value="1"/>
</dbReference>
<dbReference type="GO" id="GO:0008168">
    <property type="term" value="F:methyltransferase activity"/>
    <property type="evidence" value="ECO:0007669"/>
    <property type="project" value="UniProtKB-KW"/>
</dbReference>
<dbReference type="AlphaFoldDB" id="A0A3R7W0K2"/>
<evidence type="ECO:0000313" key="4">
    <source>
        <dbReference type="Proteomes" id="UP000286097"/>
    </source>
</evidence>
<dbReference type="InterPro" id="IPR029063">
    <property type="entry name" value="SAM-dependent_MTases_sf"/>
</dbReference>
<evidence type="ECO:0000256" key="2">
    <source>
        <dbReference type="ARBA" id="ARBA00022679"/>
    </source>
</evidence>
<dbReference type="PANTHER" id="PTHR13090:SF1">
    <property type="entry name" value="ARGININE-HYDROXYLASE NDUFAF5, MITOCHONDRIAL"/>
    <property type="match status" value="1"/>
</dbReference>
<accession>A0A3R7W0K2</accession>
<dbReference type="GO" id="GO:0032259">
    <property type="term" value="P:methylation"/>
    <property type="evidence" value="ECO:0007669"/>
    <property type="project" value="UniProtKB-KW"/>
</dbReference>
<organism evidence="3 4">
    <name type="scientific">Peronospora effusa</name>
    <dbReference type="NCBI Taxonomy" id="542832"/>
    <lineage>
        <taxon>Eukaryota</taxon>
        <taxon>Sar</taxon>
        <taxon>Stramenopiles</taxon>
        <taxon>Oomycota</taxon>
        <taxon>Peronosporomycetes</taxon>
        <taxon>Peronosporales</taxon>
        <taxon>Peronosporaceae</taxon>
        <taxon>Peronospora</taxon>
    </lineage>
</organism>
<dbReference type="EMBL" id="QKXF01000423">
    <property type="protein sequence ID" value="RQM11497.1"/>
    <property type="molecule type" value="Genomic_DNA"/>
</dbReference>
<comment type="caution">
    <text evidence="3">The sequence shown here is derived from an EMBL/GenBank/DDBJ whole genome shotgun (WGS) entry which is preliminary data.</text>
</comment>